<evidence type="ECO:0000313" key="5">
    <source>
        <dbReference type="EMBL" id="KWX04644.1"/>
    </source>
</evidence>
<dbReference type="EMBL" id="LAXD01000001">
    <property type="protein sequence ID" value="KWX00888.1"/>
    <property type="molecule type" value="Genomic_DNA"/>
</dbReference>
<dbReference type="STRING" id="1469144.LI90_1916"/>
<dbReference type="Proteomes" id="UP000070659">
    <property type="component" value="Unassembled WGS sequence"/>
</dbReference>
<reference evidence="9" key="3">
    <citation type="submission" date="2015-04" db="EMBL/GenBank/DDBJ databases">
        <title>Physiological reanalysis, assessment of diazotrophy, and genome sequences of multiple isolates of Streptomyces thermoautotrophicus.</title>
        <authorList>
            <person name="MacKellar D.C."/>
            <person name="Lieber L."/>
            <person name="Norman J."/>
            <person name="Bolger A."/>
            <person name="Tobin C."/>
            <person name="Murray J.W."/>
            <person name="Chang R."/>
            <person name="Ford T."/>
            <person name="Nguyen P.Q."/>
            <person name="Woodward J."/>
            <person name="Permingeat H."/>
            <person name="Joshi N.S."/>
            <person name="Silver P.A."/>
            <person name="Usadel B."/>
            <person name="Rutherford A.W."/>
            <person name="Friesen M."/>
            <person name="Prell J."/>
        </authorList>
    </citation>
    <scope>NUCLEOTIDE SEQUENCE [LARGE SCALE GENOMIC DNA]</scope>
    <source>
        <strain evidence="9">H1</strain>
    </source>
</reference>
<keyword evidence="9" id="KW-1185">Reference proteome</keyword>
<reference evidence="7 11" key="1">
    <citation type="submission" date="2015-02" db="EMBL/GenBank/DDBJ databases">
        <title>Physiological reanalysis, assessment of diazotrophy, and genome sequences of multiple isolates of Streptomyces thermoautotrophicus.</title>
        <authorList>
            <person name="MacKellar D.C."/>
            <person name="Lieber L."/>
            <person name="Norman J."/>
            <person name="Bolger A."/>
            <person name="Tobin C."/>
            <person name="Murray J.W."/>
            <person name="Prell J."/>
        </authorList>
    </citation>
    <scope>NUCLEOTIDE SEQUENCE [LARGE SCALE GENOMIC DNA]</scope>
    <source>
        <strain evidence="7 11">UBT1</strain>
    </source>
</reference>
<evidence type="ECO:0000313" key="4">
    <source>
        <dbReference type="EMBL" id="KWX00888.1"/>
    </source>
</evidence>
<evidence type="ECO:0000313" key="6">
    <source>
        <dbReference type="EMBL" id="KWX04676.1"/>
    </source>
</evidence>
<comment type="cofactor">
    <cofactor evidence="1">
        <name>a divalent metal cation</name>
        <dbReference type="ChEBI" id="CHEBI:60240"/>
    </cofactor>
</comment>
<comment type="caution">
    <text evidence="7">The sequence shown here is derived from an EMBL/GenBank/DDBJ whole genome shotgun (WGS) entry which is preliminary data.</text>
</comment>
<evidence type="ECO:0000313" key="11">
    <source>
        <dbReference type="Proteomes" id="UP000070659"/>
    </source>
</evidence>
<dbReference type="Proteomes" id="UP000070188">
    <property type="component" value="Unassembled WGS sequence"/>
</dbReference>
<dbReference type="EMBL" id="JYIK01000214">
    <property type="protein sequence ID" value="KWX10855.1"/>
    <property type="molecule type" value="Genomic_DNA"/>
</dbReference>
<dbReference type="AlphaFoldDB" id="A0A132N570"/>
<gene>
    <name evidence="4" type="ORF">LI90_1916</name>
    <name evidence="7" type="ORF">TH66_03270</name>
    <name evidence="5" type="ORF">TH66_05290</name>
    <name evidence="6" type="ORF">TH66_05535</name>
    <name evidence="8" type="ORF">TR74_01125</name>
</gene>
<evidence type="ECO:0000259" key="3">
    <source>
        <dbReference type="Pfam" id="PF13359"/>
    </source>
</evidence>
<dbReference type="OrthoDB" id="3699454at2"/>
<dbReference type="GO" id="GO:0046872">
    <property type="term" value="F:metal ion binding"/>
    <property type="evidence" value="ECO:0007669"/>
    <property type="project" value="UniProtKB-KW"/>
</dbReference>
<organism evidence="7 11">
    <name type="scientific">Carbonactinospora thermoautotrophica</name>
    <dbReference type="NCBI Taxonomy" id="1469144"/>
    <lineage>
        <taxon>Bacteria</taxon>
        <taxon>Bacillati</taxon>
        <taxon>Actinomycetota</taxon>
        <taxon>Actinomycetes</taxon>
        <taxon>Kitasatosporales</taxon>
        <taxon>Carbonactinosporaceae</taxon>
        <taxon>Carbonactinospora</taxon>
    </lineage>
</organism>
<protein>
    <submittedName>
        <fullName evidence="7">Transposase</fullName>
    </submittedName>
</protein>
<proteinExistence type="predicted"/>
<dbReference type="InterPro" id="IPR027806">
    <property type="entry name" value="HARBI1_dom"/>
</dbReference>
<dbReference type="RefSeq" id="WP_066886807.1">
    <property type="nucleotide sequence ID" value="NZ_JYIJ01000012.1"/>
</dbReference>
<dbReference type="EMBL" id="JYIJ01000012">
    <property type="protein sequence ID" value="KWX05278.1"/>
    <property type="molecule type" value="Genomic_DNA"/>
</dbReference>
<evidence type="ECO:0000313" key="8">
    <source>
        <dbReference type="EMBL" id="KWX10855.1"/>
    </source>
</evidence>
<reference evidence="4" key="4">
    <citation type="submission" date="2015-04" db="EMBL/GenBank/DDBJ databases">
        <title>Physiological reanalysis, assessment of diazotrophy, and genome sequences of multiple isolates of Streptomyces thermoautotrophicus.</title>
        <authorList>
            <person name="MacKellar D.C."/>
            <person name="Lieber L."/>
            <person name="Norman J."/>
            <person name="Bolger A."/>
            <person name="Tobin C."/>
            <person name="Murray J.W."/>
            <person name="Woodward J."/>
            <person name="Friesen M."/>
            <person name="Prell J."/>
        </authorList>
    </citation>
    <scope>NUCLEOTIDE SEQUENCE [LARGE SCALE GENOMIC DNA]</scope>
    <source>
        <strain evidence="4">H1</strain>
    </source>
</reference>
<evidence type="ECO:0000256" key="1">
    <source>
        <dbReference type="ARBA" id="ARBA00001968"/>
    </source>
</evidence>
<dbReference type="EMBL" id="JYIJ01000014">
    <property type="protein sequence ID" value="KWX04644.1"/>
    <property type="molecule type" value="Genomic_DNA"/>
</dbReference>
<evidence type="ECO:0000313" key="9">
    <source>
        <dbReference type="Proteomes" id="UP000070188"/>
    </source>
</evidence>
<reference evidence="10" key="2">
    <citation type="submission" date="2015-02" db="EMBL/GenBank/DDBJ databases">
        <title>Physiological reanalysis, assessment of diazotrophy, and genome sequences of multiple isolates of Streptomyces thermoautotrophicus.</title>
        <authorList>
            <person name="MacKellar D.C."/>
            <person name="Lieber L."/>
            <person name="Norman J."/>
            <person name="Bolger A."/>
            <person name="Tobin C."/>
            <person name="Murray J.W."/>
            <person name="Friesen M."/>
            <person name="Prell J."/>
        </authorList>
    </citation>
    <scope>NUCLEOTIDE SEQUENCE [LARGE SCALE GENOMIC DNA]</scope>
    <source>
        <strain evidence="10">UBT1</strain>
    </source>
</reference>
<dbReference type="Proteomes" id="UP000070598">
    <property type="component" value="Unassembled WGS sequence"/>
</dbReference>
<keyword evidence="2" id="KW-0479">Metal-binding</keyword>
<sequence length="268" mass="29607">MVTYPATLAVSRQTVLFVSGLLRAERRRRGTRRGSRALTCFRQAVLVLRWFADATRVDALARDHKISIATAYRYLHEGIDVLADAAPDLHQVLTRSRTEGISHLILDGTLVETDRVAACTEAGHDEWYSGKHARHGGNIQLVCAPDGFPLWTSQVSPGRTHDLAAARELALPALYASRLPTLADKGYIGAGIGVHTPIRNPPGTQVLSVDNRARNRIINALRAVAERGIALLKTRWKALQHVTLDPWRIGAIVRAALVLTQFEHGRRY</sequence>
<name>A0A132N570_9ACTN</name>
<dbReference type="Pfam" id="PF13359">
    <property type="entry name" value="DDE_Tnp_4"/>
    <property type="match status" value="1"/>
</dbReference>
<feature type="domain" description="DDE Tnp4" evidence="3">
    <location>
        <begin position="106"/>
        <end position="261"/>
    </location>
</feature>
<evidence type="ECO:0000313" key="7">
    <source>
        <dbReference type="EMBL" id="KWX05278.1"/>
    </source>
</evidence>
<dbReference type="PATRIC" id="fig|1469144.10.peg.2070"/>
<evidence type="ECO:0000313" key="10">
    <source>
        <dbReference type="Proteomes" id="UP000070598"/>
    </source>
</evidence>
<dbReference type="EMBL" id="JYIJ01000014">
    <property type="protein sequence ID" value="KWX04676.1"/>
    <property type="molecule type" value="Genomic_DNA"/>
</dbReference>
<accession>A0A132N570</accession>
<evidence type="ECO:0000256" key="2">
    <source>
        <dbReference type="ARBA" id="ARBA00022723"/>
    </source>
</evidence>